<feature type="compositionally biased region" description="Polar residues" evidence="1">
    <location>
        <begin position="1"/>
        <end position="18"/>
    </location>
</feature>
<gene>
    <name evidence="2" type="ORF">PMEA_00026647</name>
</gene>
<keyword evidence="3" id="KW-1185">Reference proteome</keyword>
<organism evidence="2 3">
    <name type="scientific">Pocillopora meandrina</name>
    <dbReference type="NCBI Taxonomy" id="46732"/>
    <lineage>
        <taxon>Eukaryota</taxon>
        <taxon>Metazoa</taxon>
        <taxon>Cnidaria</taxon>
        <taxon>Anthozoa</taxon>
        <taxon>Hexacorallia</taxon>
        <taxon>Scleractinia</taxon>
        <taxon>Astrocoeniina</taxon>
        <taxon>Pocilloporidae</taxon>
        <taxon>Pocillopora</taxon>
    </lineage>
</organism>
<accession>A0AAU9XL33</accession>
<sequence>MPTTMSETVPIDGQNQLGGRSEDEELNTDFGQLRVKCVEGQQKSNTQFLLLRLNSHNFFLMFLFHLGNHCRPPKAQFINSTNDVKLPEPAKIRVPLTLSDAEYRASGPVCWSVEDTALQFEVEKYVTRSLDQNIVDQDPEMIYTKRKRHQLDIRTLTMNKFLIRRVCGRRKCLDTMENENSIGRLGRWTDILESLGSVQVEINVHIVLFPQLKKKDKNYHEDEYLHDIQTNYDHH</sequence>
<comment type="caution">
    <text evidence="2">The sequence shown here is derived from an EMBL/GenBank/DDBJ whole genome shotgun (WGS) entry which is preliminary data.</text>
</comment>
<reference evidence="2 3" key="1">
    <citation type="submission" date="2022-05" db="EMBL/GenBank/DDBJ databases">
        <authorList>
            <consortium name="Genoscope - CEA"/>
            <person name="William W."/>
        </authorList>
    </citation>
    <scope>NUCLEOTIDE SEQUENCE [LARGE SCALE GENOMIC DNA]</scope>
</reference>
<dbReference type="EMBL" id="CALNXJ010000050">
    <property type="protein sequence ID" value="CAH3151971.1"/>
    <property type="molecule type" value="Genomic_DNA"/>
</dbReference>
<protein>
    <submittedName>
        <fullName evidence="2">Uncharacterized protein</fullName>
    </submittedName>
</protein>
<dbReference type="Proteomes" id="UP001159428">
    <property type="component" value="Unassembled WGS sequence"/>
</dbReference>
<proteinExistence type="predicted"/>
<feature type="region of interest" description="Disordered" evidence="1">
    <location>
        <begin position="1"/>
        <end position="24"/>
    </location>
</feature>
<evidence type="ECO:0000313" key="3">
    <source>
        <dbReference type="Proteomes" id="UP001159428"/>
    </source>
</evidence>
<name>A0AAU9XL33_9CNID</name>
<evidence type="ECO:0000256" key="1">
    <source>
        <dbReference type="SAM" id="MobiDB-lite"/>
    </source>
</evidence>
<dbReference type="AlphaFoldDB" id="A0AAU9XL33"/>
<evidence type="ECO:0000313" key="2">
    <source>
        <dbReference type="EMBL" id="CAH3151971.1"/>
    </source>
</evidence>